<dbReference type="PROSITE" id="PS00411">
    <property type="entry name" value="KINESIN_MOTOR_1"/>
    <property type="match status" value="1"/>
</dbReference>
<comment type="similarity">
    <text evidence="10 11">Belongs to the TRAFAC class myosin-kinesin ATPase superfamily. Kinesin family.</text>
</comment>
<keyword evidence="8 10" id="KW-0505">Motor protein</keyword>
<evidence type="ECO:0000256" key="7">
    <source>
        <dbReference type="ARBA" id="ARBA00023054"/>
    </source>
</evidence>
<dbReference type="GO" id="GO:0008017">
    <property type="term" value="F:microtubule binding"/>
    <property type="evidence" value="ECO:0007669"/>
    <property type="project" value="InterPro"/>
</dbReference>
<reference evidence="15" key="1">
    <citation type="submission" date="2025-08" db="UniProtKB">
        <authorList>
            <consortium name="RefSeq"/>
        </authorList>
    </citation>
    <scope>IDENTIFICATION</scope>
    <source>
        <tissue evidence="15">Ear skin</tissue>
    </source>
</reference>
<evidence type="ECO:0000256" key="6">
    <source>
        <dbReference type="ARBA" id="ARBA00022840"/>
    </source>
</evidence>
<gene>
    <name evidence="15" type="primary">KIF12</name>
</gene>
<evidence type="ECO:0000256" key="5">
    <source>
        <dbReference type="ARBA" id="ARBA00022741"/>
    </source>
</evidence>
<keyword evidence="3" id="KW-0597">Phosphoprotein</keyword>
<dbReference type="GO" id="GO:0007052">
    <property type="term" value="P:mitotic spindle organization"/>
    <property type="evidence" value="ECO:0007669"/>
    <property type="project" value="TreeGrafter"/>
</dbReference>
<dbReference type="Pfam" id="PF00225">
    <property type="entry name" value="Kinesin"/>
    <property type="match status" value="1"/>
</dbReference>
<dbReference type="PRINTS" id="PR00380">
    <property type="entry name" value="KINESINHEAVY"/>
</dbReference>
<keyword evidence="9" id="KW-0206">Cytoskeleton</keyword>
<dbReference type="RefSeq" id="XP_032334150.1">
    <property type="nucleotide sequence ID" value="XM_032478259.1"/>
</dbReference>
<dbReference type="AlphaFoldDB" id="A0A8B8SVZ3"/>
<keyword evidence="6 10" id="KW-0067">ATP-binding</keyword>
<evidence type="ECO:0000256" key="12">
    <source>
        <dbReference type="SAM" id="MobiDB-lite"/>
    </source>
</evidence>
<keyword evidence="4 11" id="KW-0493">Microtubule</keyword>
<dbReference type="CDD" id="cd00106">
    <property type="entry name" value="KISc"/>
    <property type="match status" value="1"/>
</dbReference>
<dbReference type="InterPro" id="IPR001752">
    <property type="entry name" value="Kinesin_motor_dom"/>
</dbReference>
<dbReference type="PANTHER" id="PTHR47969:SF33">
    <property type="entry name" value="KINESIN-LIKE PROTEIN"/>
    <property type="match status" value="1"/>
</dbReference>
<evidence type="ECO:0000313" key="14">
    <source>
        <dbReference type="Proteomes" id="UP000694856"/>
    </source>
</evidence>
<keyword evidence="7" id="KW-0175">Coiled coil</keyword>
<name>A0A8B8SVZ3_CAMFR</name>
<feature type="region of interest" description="Disordered" evidence="12">
    <location>
        <begin position="362"/>
        <end position="382"/>
    </location>
</feature>
<feature type="binding site" evidence="10">
    <location>
        <begin position="112"/>
        <end position="119"/>
    </location>
    <ligand>
        <name>ATP</name>
        <dbReference type="ChEBI" id="CHEBI:30616"/>
    </ligand>
</feature>
<organism evidence="14 15">
    <name type="scientific">Camelus ferus</name>
    <name type="common">Wild bactrian camel</name>
    <name type="synonym">Camelus bactrianus ferus</name>
    <dbReference type="NCBI Taxonomy" id="419612"/>
    <lineage>
        <taxon>Eukaryota</taxon>
        <taxon>Metazoa</taxon>
        <taxon>Chordata</taxon>
        <taxon>Craniata</taxon>
        <taxon>Vertebrata</taxon>
        <taxon>Euteleostomi</taxon>
        <taxon>Mammalia</taxon>
        <taxon>Eutheria</taxon>
        <taxon>Laurasiatheria</taxon>
        <taxon>Artiodactyla</taxon>
        <taxon>Tylopoda</taxon>
        <taxon>Camelidae</taxon>
        <taxon>Camelus</taxon>
    </lineage>
</organism>
<accession>A0A8B8SVZ3</accession>
<evidence type="ECO:0000256" key="3">
    <source>
        <dbReference type="ARBA" id="ARBA00022553"/>
    </source>
</evidence>
<keyword evidence="2" id="KW-0963">Cytoplasm</keyword>
<dbReference type="GO" id="GO:0051231">
    <property type="term" value="P:spindle elongation"/>
    <property type="evidence" value="ECO:0007669"/>
    <property type="project" value="TreeGrafter"/>
</dbReference>
<dbReference type="GO" id="GO:0005874">
    <property type="term" value="C:microtubule"/>
    <property type="evidence" value="ECO:0007669"/>
    <property type="project" value="UniProtKB-KW"/>
</dbReference>
<feature type="region of interest" description="Disordered" evidence="12">
    <location>
        <begin position="540"/>
        <end position="562"/>
    </location>
</feature>
<keyword evidence="5 10" id="KW-0547">Nucleotide-binding</keyword>
<dbReference type="GO" id="GO:0003777">
    <property type="term" value="F:microtubule motor activity"/>
    <property type="evidence" value="ECO:0007669"/>
    <property type="project" value="InterPro"/>
</dbReference>
<dbReference type="CTD" id="113220"/>
<evidence type="ECO:0000256" key="4">
    <source>
        <dbReference type="ARBA" id="ARBA00022701"/>
    </source>
</evidence>
<dbReference type="PROSITE" id="PS50067">
    <property type="entry name" value="KINESIN_MOTOR_2"/>
    <property type="match status" value="1"/>
</dbReference>
<evidence type="ECO:0000313" key="15">
    <source>
        <dbReference type="RefSeq" id="XP_032334150.1"/>
    </source>
</evidence>
<comment type="subcellular location">
    <subcellularLocation>
        <location evidence="1">Cytoplasm</location>
        <location evidence="1">Cytoskeleton</location>
    </subcellularLocation>
</comment>
<dbReference type="SUPFAM" id="SSF52540">
    <property type="entry name" value="P-loop containing nucleoside triphosphate hydrolases"/>
    <property type="match status" value="1"/>
</dbReference>
<evidence type="ECO:0000256" key="8">
    <source>
        <dbReference type="ARBA" id="ARBA00023175"/>
    </source>
</evidence>
<sequence length="651" mass="71138">MEERGSPDGDPARNLEQGPEGPEKPETPIQVVLRVRPMSAAELRRGEQSALHCSGTRTLQVSPPGGGPDVAFRFGAVLDGARTQEDVFRACGVRRLGELALRGFSCTVFTFGQTGSGKTYTLTGPPPQGEGVPVPPSLAGIMQRTFAWLLDRVQHLGAPVTLHASYLEIYNEQVRDLLSLGSLRPLPVRWNKTRGFYVEQLRVVEFGSLGTLMELLQMGLSRRRSSAHTLNQASSRSHALLTLYISHQTMPPVEPGGPPTGGKLCFVDLAGSEKVTATGSHGELMLEANSINRSLLALGHCISLLLDPQRKQSHIPFRDSKLTKLLADSLGGRGVTLMVACVSPSAQCLPETLSTLRYASRAQRVTTRPQAPKSPVAKPPRHLEPELLQLQEENRLLRSQLRQMDPKASGLSGARVAWAQRNLYGMLQEFMLENERLRKEKSQLQSSWDLACDEQRILAQQVQDLERRLFSACYLHQSGPGPAPPCPCVMAPLPLCHALPSLCSCPCCHLCPLCRAPLAHWACPRRELHLPQVFGPQAPGDVPLSARRPPWAPPRSPGSANYLRERSHSHWTQTQVLAEVLTKEEVVPSAPPMPMGPPNTSPVLRGGATVPNLARRLEALRDQIGSSLRRGRSQPPPSEGTRSPSRVLPPC</sequence>
<dbReference type="InterPro" id="IPR027640">
    <property type="entry name" value="Kinesin-like_fam"/>
</dbReference>
<dbReference type="InterPro" id="IPR036961">
    <property type="entry name" value="Kinesin_motor_dom_sf"/>
</dbReference>
<feature type="region of interest" description="Disordered" evidence="12">
    <location>
        <begin position="588"/>
        <end position="651"/>
    </location>
</feature>
<dbReference type="SMART" id="SM00129">
    <property type="entry name" value="KISc"/>
    <property type="match status" value="1"/>
</dbReference>
<dbReference type="Gene3D" id="3.40.850.10">
    <property type="entry name" value="Kinesin motor domain"/>
    <property type="match status" value="1"/>
</dbReference>
<dbReference type="GO" id="GO:0007018">
    <property type="term" value="P:microtubule-based movement"/>
    <property type="evidence" value="ECO:0007669"/>
    <property type="project" value="InterPro"/>
</dbReference>
<keyword evidence="14" id="KW-1185">Reference proteome</keyword>
<dbReference type="FunFam" id="3.40.850.10:FF:000064">
    <property type="entry name" value="Kinesin-like protein"/>
    <property type="match status" value="1"/>
</dbReference>
<feature type="region of interest" description="Disordered" evidence="12">
    <location>
        <begin position="1"/>
        <end position="28"/>
    </location>
</feature>
<feature type="compositionally biased region" description="Pro residues" evidence="12">
    <location>
        <begin position="589"/>
        <end position="600"/>
    </location>
</feature>
<evidence type="ECO:0000256" key="1">
    <source>
        <dbReference type="ARBA" id="ARBA00004245"/>
    </source>
</evidence>
<dbReference type="Proteomes" id="UP000694856">
    <property type="component" value="Chromosome 4"/>
</dbReference>
<dbReference type="InterPro" id="IPR027417">
    <property type="entry name" value="P-loop_NTPase"/>
</dbReference>
<dbReference type="GO" id="GO:0005875">
    <property type="term" value="C:microtubule associated complex"/>
    <property type="evidence" value="ECO:0007669"/>
    <property type="project" value="TreeGrafter"/>
</dbReference>
<protein>
    <recommendedName>
        <fullName evidence="11">Kinesin-like protein</fullName>
    </recommendedName>
</protein>
<evidence type="ECO:0000256" key="10">
    <source>
        <dbReference type="PROSITE-ProRule" id="PRU00283"/>
    </source>
</evidence>
<evidence type="ECO:0000259" key="13">
    <source>
        <dbReference type="PROSITE" id="PS50067"/>
    </source>
</evidence>
<feature type="domain" description="Kinesin motor" evidence="13">
    <location>
        <begin position="28"/>
        <end position="365"/>
    </location>
</feature>
<evidence type="ECO:0000256" key="11">
    <source>
        <dbReference type="RuleBase" id="RU000394"/>
    </source>
</evidence>
<dbReference type="GO" id="GO:0005524">
    <property type="term" value="F:ATP binding"/>
    <property type="evidence" value="ECO:0007669"/>
    <property type="project" value="UniProtKB-UniRule"/>
</dbReference>
<proteinExistence type="inferred from homology"/>
<dbReference type="InterPro" id="IPR019821">
    <property type="entry name" value="Kinesin_motor_CS"/>
</dbReference>
<evidence type="ECO:0000256" key="9">
    <source>
        <dbReference type="ARBA" id="ARBA00023212"/>
    </source>
</evidence>
<dbReference type="PANTHER" id="PTHR47969">
    <property type="entry name" value="CHROMOSOME-ASSOCIATED KINESIN KIF4A-RELATED"/>
    <property type="match status" value="1"/>
</dbReference>
<dbReference type="GeneID" id="102504011"/>
<feature type="compositionally biased region" description="Basic and acidic residues" evidence="12">
    <location>
        <begin position="1"/>
        <end position="13"/>
    </location>
</feature>
<evidence type="ECO:0000256" key="2">
    <source>
        <dbReference type="ARBA" id="ARBA00022490"/>
    </source>
</evidence>